<evidence type="ECO:0000313" key="1">
    <source>
        <dbReference type="EMBL" id="KAI7733906.1"/>
    </source>
</evidence>
<dbReference type="Proteomes" id="UP001206925">
    <property type="component" value="Unassembled WGS sequence"/>
</dbReference>
<gene>
    <name evidence="1" type="ORF">M8C21_031933</name>
</gene>
<comment type="caution">
    <text evidence="1">The sequence shown here is derived from an EMBL/GenBank/DDBJ whole genome shotgun (WGS) entry which is preliminary data.</text>
</comment>
<dbReference type="AlphaFoldDB" id="A0AAD5C229"/>
<protein>
    <submittedName>
        <fullName evidence="1">Uncharacterized protein</fullName>
    </submittedName>
</protein>
<accession>A0AAD5C229</accession>
<reference evidence="1" key="1">
    <citation type="submission" date="2022-06" db="EMBL/GenBank/DDBJ databases">
        <title>Uncovering the hologenomic basis of an extraordinary plant invasion.</title>
        <authorList>
            <person name="Bieker V.C."/>
            <person name="Martin M.D."/>
            <person name="Gilbert T."/>
            <person name="Hodgins K."/>
            <person name="Battlay P."/>
            <person name="Petersen B."/>
            <person name="Wilson J."/>
        </authorList>
    </citation>
    <scope>NUCLEOTIDE SEQUENCE</scope>
    <source>
        <strain evidence="1">AA19_3_7</strain>
        <tissue evidence="1">Leaf</tissue>
    </source>
</reference>
<proteinExistence type="predicted"/>
<evidence type="ECO:0000313" key="2">
    <source>
        <dbReference type="Proteomes" id="UP001206925"/>
    </source>
</evidence>
<name>A0AAD5C229_AMBAR</name>
<organism evidence="1 2">
    <name type="scientific">Ambrosia artemisiifolia</name>
    <name type="common">Common ragweed</name>
    <dbReference type="NCBI Taxonomy" id="4212"/>
    <lineage>
        <taxon>Eukaryota</taxon>
        <taxon>Viridiplantae</taxon>
        <taxon>Streptophyta</taxon>
        <taxon>Embryophyta</taxon>
        <taxon>Tracheophyta</taxon>
        <taxon>Spermatophyta</taxon>
        <taxon>Magnoliopsida</taxon>
        <taxon>eudicotyledons</taxon>
        <taxon>Gunneridae</taxon>
        <taxon>Pentapetalae</taxon>
        <taxon>asterids</taxon>
        <taxon>campanulids</taxon>
        <taxon>Asterales</taxon>
        <taxon>Asteraceae</taxon>
        <taxon>Asteroideae</taxon>
        <taxon>Heliantheae alliance</taxon>
        <taxon>Heliantheae</taxon>
        <taxon>Ambrosia</taxon>
    </lineage>
</organism>
<keyword evidence="2" id="KW-1185">Reference proteome</keyword>
<dbReference type="EMBL" id="JAMZMK010009888">
    <property type="protein sequence ID" value="KAI7733906.1"/>
    <property type="molecule type" value="Genomic_DNA"/>
</dbReference>
<sequence>MTSSNHLEVCLHTGGEWKINQEWEYQGPEIEQRMITIPLTSTLEDLKYSELDEHVKRQAGEHAGERITYKSDELKDGAFFDPPVSFLIITVSQEMNMGPFLRRVGKLLASSETVHLYLCT</sequence>